<sequence length="147" mass="16790">MKGNTSYKTYLRSHQLAKQFGTFDPFKIASGLGYHVRYADIGKLQGLCTTSYLGDVYIALSDKIRELPTRYTVLAHELDHGLDHTDCVALYTVSNQLQNKMEYQANAFACSDLTALYQEQYGERPDSFKDLQLAYGVPQEFFDLFFN</sequence>
<reference evidence="2" key="1">
    <citation type="journal article" date="2019" name="Int. J. Syst. Evol. Microbiol.">
        <title>The Global Catalogue of Microorganisms (GCM) 10K type strain sequencing project: providing services to taxonomists for standard genome sequencing and annotation.</title>
        <authorList>
            <consortium name="The Broad Institute Genomics Platform"/>
            <consortium name="The Broad Institute Genome Sequencing Center for Infectious Disease"/>
            <person name="Wu L."/>
            <person name="Ma J."/>
        </authorList>
    </citation>
    <scope>NUCLEOTIDE SEQUENCE [LARGE SCALE GENOMIC DNA]</scope>
    <source>
        <strain evidence="2">CCM 8933</strain>
    </source>
</reference>
<dbReference type="Proteomes" id="UP001596282">
    <property type="component" value="Unassembled WGS sequence"/>
</dbReference>
<gene>
    <name evidence="1" type="ORF">ACFP5Y_03625</name>
</gene>
<organism evidence="1 2">
    <name type="scientific">Lactiplantibacillus daowaiensis</name>
    <dbReference type="NCBI Taxonomy" id="2559918"/>
    <lineage>
        <taxon>Bacteria</taxon>
        <taxon>Bacillati</taxon>
        <taxon>Bacillota</taxon>
        <taxon>Bacilli</taxon>
        <taxon>Lactobacillales</taxon>
        <taxon>Lactobacillaceae</taxon>
        <taxon>Lactiplantibacillus</taxon>
    </lineage>
</organism>
<dbReference type="EMBL" id="JBHSSC010000009">
    <property type="protein sequence ID" value="MFC6180311.1"/>
    <property type="molecule type" value="Genomic_DNA"/>
</dbReference>
<protein>
    <submittedName>
        <fullName evidence="1">ImmA/IrrE family metallo-endopeptidase</fullName>
    </submittedName>
</protein>
<name>A0ABW1RY02_9LACO</name>
<evidence type="ECO:0000313" key="1">
    <source>
        <dbReference type="EMBL" id="MFC6180311.1"/>
    </source>
</evidence>
<dbReference type="Gene3D" id="1.10.10.2910">
    <property type="match status" value="1"/>
</dbReference>
<accession>A0ABW1RY02</accession>
<evidence type="ECO:0000313" key="2">
    <source>
        <dbReference type="Proteomes" id="UP001596282"/>
    </source>
</evidence>
<comment type="caution">
    <text evidence="1">The sequence shown here is derived from an EMBL/GenBank/DDBJ whole genome shotgun (WGS) entry which is preliminary data.</text>
</comment>
<keyword evidence="2" id="KW-1185">Reference proteome</keyword>
<proteinExistence type="predicted"/>
<dbReference type="RefSeq" id="WP_137627691.1">
    <property type="nucleotide sequence ID" value="NZ_BJDJ01000003.1"/>
</dbReference>